<feature type="domain" description="CHAT" evidence="1">
    <location>
        <begin position="574"/>
        <end position="852"/>
    </location>
</feature>
<proteinExistence type="predicted"/>
<organism evidence="2 3">
    <name type="scientific">Lactarius akahatsu</name>
    <dbReference type="NCBI Taxonomy" id="416441"/>
    <lineage>
        <taxon>Eukaryota</taxon>
        <taxon>Fungi</taxon>
        <taxon>Dikarya</taxon>
        <taxon>Basidiomycota</taxon>
        <taxon>Agaricomycotina</taxon>
        <taxon>Agaricomycetes</taxon>
        <taxon>Russulales</taxon>
        <taxon>Russulaceae</taxon>
        <taxon>Lactarius</taxon>
    </lineage>
</organism>
<dbReference type="InterPro" id="IPR011990">
    <property type="entry name" value="TPR-like_helical_dom_sf"/>
</dbReference>
<dbReference type="AlphaFoldDB" id="A0AAD4LE53"/>
<reference evidence="2" key="1">
    <citation type="submission" date="2022-01" db="EMBL/GenBank/DDBJ databases">
        <title>Comparative genomics reveals a dynamic genome evolution in the ectomycorrhizal milk-cap (Lactarius) mushrooms.</title>
        <authorList>
            <consortium name="DOE Joint Genome Institute"/>
            <person name="Lebreton A."/>
            <person name="Tang N."/>
            <person name="Kuo A."/>
            <person name="LaButti K."/>
            <person name="Drula E."/>
            <person name="Barry K."/>
            <person name="Clum A."/>
            <person name="Lipzen A."/>
            <person name="Mousain D."/>
            <person name="Ng V."/>
            <person name="Wang R."/>
            <person name="Wang X."/>
            <person name="Dai Y."/>
            <person name="Henrissat B."/>
            <person name="Grigoriev I.V."/>
            <person name="Guerin-Laguette A."/>
            <person name="Yu F."/>
            <person name="Martin F.M."/>
        </authorList>
    </citation>
    <scope>NUCLEOTIDE SEQUENCE</scope>
    <source>
        <strain evidence="2">QP</strain>
    </source>
</reference>
<accession>A0AAD4LE53</accession>
<dbReference type="InterPro" id="IPR024983">
    <property type="entry name" value="CHAT_dom"/>
</dbReference>
<keyword evidence="3" id="KW-1185">Reference proteome</keyword>
<sequence>MHDILPVVSADIERAYTVLPLFPRPHPLRPRAIAALGTALYCRYLISRHRDDLDALIPLFTEVLLLPLDPAAPYFSQITKIFYKLACCLAFRFDLSRGPEDLEYAIKYYRHLLALPSKAIVELNPLEVLDNLTKLLVFKVQSATEVQPDHADEVVGIFQRLAILDPSSEHVGSIAKSMGIILLARLSQFGPMRFQQTSLYDHCSQAIARLNKSLTLLPSEHLLRPLALICIATVLHHRFTHDKQLRSLEESITYTRTVLNLWPPGHPLRPGCLALLSASLRLRYAFFGKVEDFEESMALFLSALDDEEYANPDAKYQIASQWAACARAGRHPCTALAYQTAVSLMHSSLVLGPTLPIQHRLIRKRWGELAAVPLYYASYYIEVGALERAVETLEQGRGLLWSEMRGLRTSMDRLKLSDGDGAALAERFVAVSEELENIATSAEAPEDSVERPGDADHHTSDAFGRMMEKVHELERKRAEITERIRALPDFGDFLRAVPFEALHTAAACGPIVIINHCRYRCDILIVLHGSSPVHIPTGEDFYSRTIKLKEHLLSTRAKHALESNQYQHALRFVLEELYELVGRPVIEKLHELEIPEQSRVWWCPTSVLCSLPLHAAGPIESDGKRKRYFSDVYVSSYTPTLSALIESRKDITHTPDPPSLLIVAQPDVSLPGVWGEIEVVQKLAQSATTLLGPRATQQSVTKQLSHHRMVHFACHGTLEPDRPFDTAFLLRGGERLSLLDIVRSRLSTAELAVLSVCHAAEWTDAYTPDEALHLTAAMQYCGFRSAVGTLWAMADTDGRDLAEHFYRRVFAEEEQGVSLGERSARALRDAVRKLRRKKGVSLERWVNFVHYGA</sequence>
<evidence type="ECO:0000313" key="3">
    <source>
        <dbReference type="Proteomes" id="UP001201163"/>
    </source>
</evidence>
<dbReference type="Proteomes" id="UP001201163">
    <property type="component" value="Unassembled WGS sequence"/>
</dbReference>
<dbReference type="Pfam" id="PF12770">
    <property type="entry name" value="CHAT"/>
    <property type="match status" value="1"/>
</dbReference>
<dbReference type="EMBL" id="JAKELL010000042">
    <property type="protein sequence ID" value="KAH8988386.1"/>
    <property type="molecule type" value="Genomic_DNA"/>
</dbReference>
<gene>
    <name evidence="2" type="ORF">EDB92DRAFT_1800611</name>
</gene>
<protein>
    <submittedName>
        <fullName evidence="2">CHAT domain-containing protein</fullName>
    </submittedName>
</protein>
<evidence type="ECO:0000313" key="2">
    <source>
        <dbReference type="EMBL" id="KAH8988386.1"/>
    </source>
</evidence>
<comment type="caution">
    <text evidence="2">The sequence shown here is derived from an EMBL/GenBank/DDBJ whole genome shotgun (WGS) entry which is preliminary data.</text>
</comment>
<dbReference type="Gene3D" id="1.25.40.10">
    <property type="entry name" value="Tetratricopeptide repeat domain"/>
    <property type="match status" value="1"/>
</dbReference>
<name>A0AAD4LE53_9AGAM</name>
<evidence type="ECO:0000259" key="1">
    <source>
        <dbReference type="Pfam" id="PF12770"/>
    </source>
</evidence>